<dbReference type="EMBL" id="CASHTH010002006">
    <property type="protein sequence ID" value="CAI8023420.1"/>
    <property type="molecule type" value="Genomic_DNA"/>
</dbReference>
<reference evidence="2" key="1">
    <citation type="submission" date="2023-03" db="EMBL/GenBank/DDBJ databases">
        <authorList>
            <person name="Steffen K."/>
            <person name="Cardenas P."/>
        </authorList>
    </citation>
    <scope>NUCLEOTIDE SEQUENCE</scope>
</reference>
<evidence type="ECO:0008006" key="4">
    <source>
        <dbReference type="Google" id="ProtNLM"/>
    </source>
</evidence>
<name>A0AA35S4R4_GEOBA</name>
<feature type="signal peptide" evidence="1">
    <location>
        <begin position="1"/>
        <end position="20"/>
    </location>
</feature>
<accession>A0AA35S4R4</accession>
<proteinExistence type="predicted"/>
<dbReference type="AlphaFoldDB" id="A0AA35S4R4"/>
<comment type="caution">
    <text evidence="2">The sequence shown here is derived from an EMBL/GenBank/DDBJ whole genome shotgun (WGS) entry which is preliminary data.</text>
</comment>
<evidence type="ECO:0000313" key="2">
    <source>
        <dbReference type="EMBL" id="CAI8023420.1"/>
    </source>
</evidence>
<dbReference type="Proteomes" id="UP001174909">
    <property type="component" value="Unassembled WGS sequence"/>
</dbReference>
<protein>
    <recommendedName>
        <fullName evidence="4">Ig-like domain-containing protein</fullName>
    </recommendedName>
</protein>
<keyword evidence="3" id="KW-1185">Reference proteome</keyword>
<organism evidence="2 3">
    <name type="scientific">Geodia barretti</name>
    <name type="common">Barrett's horny sponge</name>
    <dbReference type="NCBI Taxonomy" id="519541"/>
    <lineage>
        <taxon>Eukaryota</taxon>
        <taxon>Metazoa</taxon>
        <taxon>Porifera</taxon>
        <taxon>Demospongiae</taxon>
        <taxon>Heteroscleromorpha</taxon>
        <taxon>Tetractinellida</taxon>
        <taxon>Astrophorina</taxon>
        <taxon>Geodiidae</taxon>
        <taxon>Geodia</taxon>
    </lineage>
</organism>
<sequence>MEGFVYLLLLCFPLLRYSGAAMIVTGSLENGAATVTCSAQDVLDMRWIVTGFPIAESVDFYTILRSGRNTVAIVEGITLSSMVSNEYDRPYSSVQSIMTVSSSLSQQDDVTFICSGHDYYYKSFFERAIISSNNFPS</sequence>
<gene>
    <name evidence="2" type="ORF">GBAR_LOCUS13692</name>
</gene>
<evidence type="ECO:0000256" key="1">
    <source>
        <dbReference type="SAM" id="SignalP"/>
    </source>
</evidence>
<evidence type="ECO:0000313" key="3">
    <source>
        <dbReference type="Proteomes" id="UP001174909"/>
    </source>
</evidence>
<feature type="non-terminal residue" evidence="2">
    <location>
        <position position="1"/>
    </location>
</feature>
<feature type="chain" id="PRO_5041471167" description="Ig-like domain-containing protein" evidence="1">
    <location>
        <begin position="21"/>
        <end position="137"/>
    </location>
</feature>
<keyword evidence="1" id="KW-0732">Signal</keyword>